<dbReference type="InterPro" id="IPR007163">
    <property type="entry name" value="VCA0040-like"/>
</dbReference>
<proteinExistence type="predicted"/>
<gene>
    <name evidence="2" type="ORF">NCTC10717_01867</name>
</gene>
<feature type="transmembrane region" description="Helical" evidence="1">
    <location>
        <begin position="134"/>
        <end position="153"/>
    </location>
</feature>
<dbReference type="RefSeq" id="WP_115218993.1">
    <property type="nucleotide sequence ID" value="NZ_UHIA01000004.1"/>
</dbReference>
<evidence type="ECO:0000313" key="3">
    <source>
        <dbReference type="Proteomes" id="UP000254575"/>
    </source>
</evidence>
<feature type="transmembrane region" description="Helical" evidence="1">
    <location>
        <begin position="202"/>
        <end position="223"/>
    </location>
</feature>
<dbReference type="Proteomes" id="UP000254575">
    <property type="component" value="Unassembled WGS sequence"/>
</dbReference>
<feature type="transmembrane region" description="Helical" evidence="1">
    <location>
        <begin position="159"/>
        <end position="190"/>
    </location>
</feature>
<name>A0A380N1F2_9GAMM</name>
<evidence type="ECO:0000256" key="1">
    <source>
        <dbReference type="SAM" id="Phobius"/>
    </source>
</evidence>
<feature type="transmembrane region" description="Helical" evidence="1">
    <location>
        <begin position="76"/>
        <end position="98"/>
    </location>
</feature>
<protein>
    <submittedName>
        <fullName evidence="2">Domain of uncharacterized function (DUF368)</fullName>
    </submittedName>
</protein>
<evidence type="ECO:0000313" key="2">
    <source>
        <dbReference type="EMBL" id="SUO98126.1"/>
    </source>
</evidence>
<dbReference type="PANTHER" id="PTHR37308:SF1">
    <property type="entry name" value="POLYPRENYL-PHOSPHATE TRANSPORTER"/>
    <property type="match status" value="1"/>
</dbReference>
<accession>A0A380N1F2</accession>
<keyword evidence="3" id="KW-1185">Reference proteome</keyword>
<dbReference type="PANTHER" id="PTHR37308">
    <property type="entry name" value="INTEGRAL MEMBRANE PROTEIN"/>
    <property type="match status" value="1"/>
</dbReference>
<keyword evidence="1" id="KW-1133">Transmembrane helix</keyword>
<dbReference type="EMBL" id="UHIA01000004">
    <property type="protein sequence ID" value="SUO98126.1"/>
    <property type="molecule type" value="Genomic_DNA"/>
</dbReference>
<dbReference type="AlphaFoldDB" id="A0A380N1F2"/>
<keyword evidence="1" id="KW-0472">Membrane</keyword>
<keyword evidence="1" id="KW-0812">Transmembrane</keyword>
<reference evidence="2 3" key="1">
    <citation type="submission" date="2018-06" db="EMBL/GenBank/DDBJ databases">
        <authorList>
            <consortium name="Pathogen Informatics"/>
            <person name="Doyle S."/>
        </authorList>
    </citation>
    <scope>NUCLEOTIDE SEQUENCE [LARGE SCALE GENOMIC DNA]</scope>
    <source>
        <strain evidence="2 3">NCTC10717</strain>
    </source>
</reference>
<dbReference type="OrthoDB" id="9793746at2"/>
<organism evidence="2 3">
    <name type="scientific">Suttonella indologenes</name>
    <dbReference type="NCBI Taxonomy" id="13276"/>
    <lineage>
        <taxon>Bacteria</taxon>
        <taxon>Pseudomonadati</taxon>
        <taxon>Pseudomonadota</taxon>
        <taxon>Gammaproteobacteria</taxon>
        <taxon>Cardiobacteriales</taxon>
        <taxon>Cardiobacteriaceae</taxon>
        <taxon>Suttonella</taxon>
    </lineage>
</organism>
<dbReference type="Pfam" id="PF04018">
    <property type="entry name" value="VCA0040-like"/>
    <property type="match status" value="1"/>
</dbReference>
<feature type="transmembrane region" description="Helical" evidence="1">
    <location>
        <begin position="104"/>
        <end position="122"/>
    </location>
</feature>
<feature type="transmembrane region" description="Helical" evidence="1">
    <location>
        <begin position="261"/>
        <end position="282"/>
    </location>
</feature>
<sequence>MENKTRRLRDYAAIYFKGMAMGAADVVPGVSGGTIALIAGIYEELIGSIAAIKPQLWQLWKKQGFAALWRTINGNFLCALLAGIVSAIFLLAGIIKYLLLQQPVIIWAFFFGLVASSIWFLYRSIAHWDAKKIMTAAIACIAALIIVYLPPAAAADISLAYLFFCAMLAICAMILPGISGSFILVLLGTYEFVIGAVHDKNLTVIAVFIGGACIGLLSFAQILKYLFAHYHDITLAALTGFIIGSLVKIQPWAHMPAEAGWFMQSIVPLFFIALGAGAVLTLEYLGKRYR</sequence>